<evidence type="ECO:0000313" key="1">
    <source>
        <dbReference type="EMBL" id="MPN39556.1"/>
    </source>
</evidence>
<comment type="caution">
    <text evidence="1">The sequence shown here is derived from an EMBL/GenBank/DDBJ whole genome shotgun (WGS) entry which is preliminary data.</text>
</comment>
<name>A0A645HLY7_9ZZZZ</name>
<sequence length="168" mass="18019">MIASTPSQTMCTSLLGISPVSIETVAPSTPASFARYPVMVAKADSSCASTTRRAPILCAGGTFISARRLRIERTSSIMRSIRAQSSLYALNRPSTCGQAESMIVGSSESLVKISSVMNGINGCSSFRLVFSTWMSTALTAAFSAAFSPYRRDFAISMYQSQYSDQMKS</sequence>
<proteinExistence type="predicted"/>
<accession>A0A645HLY7</accession>
<protein>
    <submittedName>
        <fullName evidence="1">Uncharacterized protein</fullName>
    </submittedName>
</protein>
<organism evidence="1">
    <name type="scientific">bioreactor metagenome</name>
    <dbReference type="NCBI Taxonomy" id="1076179"/>
    <lineage>
        <taxon>unclassified sequences</taxon>
        <taxon>metagenomes</taxon>
        <taxon>ecological metagenomes</taxon>
    </lineage>
</organism>
<dbReference type="EMBL" id="VSSQ01095436">
    <property type="protein sequence ID" value="MPN39556.1"/>
    <property type="molecule type" value="Genomic_DNA"/>
</dbReference>
<reference evidence="1" key="1">
    <citation type="submission" date="2019-08" db="EMBL/GenBank/DDBJ databases">
        <authorList>
            <person name="Kucharzyk K."/>
            <person name="Murdoch R.W."/>
            <person name="Higgins S."/>
            <person name="Loffler F."/>
        </authorList>
    </citation>
    <scope>NUCLEOTIDE SEQUENCE</scope>
</reference>
<gene>
    <name evidence="1" type="ORF">SDC9_187084</name>
</gene>
<dbReference type="AlphaFoldDB" id="A0A645HLY7"/>